<accession>C7H1J5</accession>
<reference evidence="4" key="1">
    <citation type="submission" date="2009-08" db="EMBL/GenBank/DDBJ databases">
        <authorList>
            <person name="Weinstock G."/>
            <person name="Sodergren E."/>
            <person name="Clifton S."/>
            <person name="Fulton L."/>
            <person name="Fulton B."/>
            <person name="Courtney L."/>
            <person name="Fronick C."/>
            <person name="Harrison M."/>
            <person name="Strong C."/>
            <person name="Farmer C."/>
            <person name="Delahaunty K."/>
            <person name="Markovic C."/>
            <person name="Hall O."/>
            <person name="Minx P."/>
            <person name="Tomlinson C."/>
            <person name="Mitreva M."/>
            <person name="Nelson J."/>
            <person name="Hou S."/>
            <person name="Wollam A."/>
            <person name="Pepin K.H."/>
            <person name="Johnson M."/>
            <person name="Bhonagiri V."/>
            <person name="Nash W.E."/>
            <person name="Warren W."/>
            <person name="Chinwalla A."/>
            <person name="Mardis E.R."/>
            <person name="Wilson R.K."/>
        </authorList>
    </citation>
    <scope>NUCLEOTIDE SEQUENCE [LARGE SCALE GENOMIC DNA]</scope>
    <source>
        <strain evidence="4">A2-165</strain>
    </source>
</reference>
<gene>
    <name evidence="4" type="ORF">FAEPRAA2165_00133</name>
</gene>
<dbReference type="OrthoDB" id="9781904at2"/>
<keyword evidence="1" id="KW-0808">Transferase</keyword>
<keyword evidence="5" id="KW-1185">Reference proteome</keyword>
<organism evidence="4 5">
    <name type="scientific">Faecalibacterium duncaniae (strain DSM 17677 / JCM 31915 / A2-165)</name>
    <name type="common">Faecalibacterium prausnitzii</name>
    <dbReference type="NCBI Taxonomy" id="411483"/>
    <lineage>
        <taxon>Bacteria</taxon>
        <taxon>Bacillati</taxon>
        <taxon>Bacillota</taxon>
        <taxon>Clostridia</taxon>
        <taxon>Eubacteriales</taxon>
        <taxon>Oscillospiraceae</taxon>
        <taxon>Faecalibacterium</taxon>
    </lineage>
</organism>
<keyword evidence="3" id="KW-0902">Two-component regulatory system</keyword>
<dbReference type="PANTHER" id="PTHR24421">
    <property type="entry name" value="NITRATE/NITRITE SENSOR PROTEIN NARX-RELATED"/>
    <property type="match status" value="1"/>
</dbReference>
<dbReference type="InterPro" id="IPR050482">
    <property type="entry name" value="Sensor_HK_TwoCompSys"/>
</dbReference>
<dbReference type="HOGENOM" id="CLU_052468_0_0_9"/>
<evidence type="ECO:0000256" key="2">
    <source>
        <dbReference type="ARBA" id="ARBA00022777"/>
    </source>
</evidence>
<dbReference type="AlphaFoldDB" id="C7H1J5"/>
<dbReference type="eggNOG" id="COG4585">
    <property type="taxonomic scope" value="Bacteria"/>
</dbReference>
<name>C7H1J5_FAED2</name>
<evidence type="ECO:0000256" key="3">
    <source>
        <dbReference type="ARBA" id="ARBA00023012"/>
    </source>
</evidence>
<dbReference type="Proteomes" id="UP000004619">
    <property type="component" value="Unassembled WGS sequence"/>
</dbReference>
<dbReference type="PATRIC" id="fig|411483.3.peg.130"/>
<proteinExistence type="predicted"/>
<keyword evidence="2 4" id="KW-0418">Kinase</keyword>
<dbReference type="GO" id="GO:0000160">
    <property type="term" value="P:phosphorelay signal transduction system"/>
    <property type="evidence" value="ECO:0007669"/>
    <property type="project" value="UniProtKB-KW"/>
</dbReference>
<dbReference type="GeneID" id="90658812"/>
<dbReference type="EMBL" id="ACOP02000003">
    <property type="protein sequence ID" value="EEU98205.1"/>
    <property type="molecule type" value="Genomic_DNA"/>
</dbReference>
<evidence type="ECO:0000313" key="4">
    <source>
        <dbReference type="EMBL" id="EEU98205.1"/>
    </source>
</evidence>
<dbReference type="STRING" id="411483.FAEPRAA2165_00133"/>
<sequence length="276" mass="31625">MWNKLKQWLHPDHITRGSIKEGFDDLPAAVCYFTPDGTCWLYSEQTVFGEGVRPHVECIFSEVTDLQRQRQELLRQNQELLRMNRELRRLSENVQEMTREKEILEFKTRLHDEMGYGLTAVRQCLLQRKDPAELEASLEQMNKAVQLYRKDSEAPPEENEWDVFVEDAAQLGVTVALQGPMPRQHQQLLLTIARECITNAVRYAGANRLEITITPQGGGQRWQFENDGPPPADPAITPGGGLTAIQRRVMQAGGTMEVQARPRYRLCVNLPKEETI</sequence>
<dbReference type="Gene3D" id="3.30.565.10">
    <property type="entry name" value="Histidine kinase-like ATPase, C-terminal domain"/>
    <property type="match status" value="1"/>
</dbReference>
<dbReference type="CDD" id="cd16917">
    <property type="entry name" value="HATPase_UhpB-NarQ-NarX-like"/>
    <property type="match status" value="1"/>
</dbReference>
<dbReference type="RefSeq" id="WP_005928773.1">
    <property type="nucleotide sequence ID" value="NZ_CP048437.1"/>
</dbReference>
<protein>
    <submittedName>
        <fullName evidence="4">ATPase/histidine kinase/DNA gyrase B/HSP90 domain protein</fullName>
    </submittedName>
</protein>
<dbReference type="GO" id="GO:0016301">
    <property type="term" value="F:kinase activity"/>
    <property type="evidence" value="ECO:0007669"/>
    <property type="project" value="UniProtKB-KW"/>
</dbReference>
<dbReference type="InterPro" id="IPR036890">
    <property type="entry name" value="HATPase_C_sf"/>
</dbReference>
<dbReference type="SUPFAM" id="SSF55874">
    <property type="entry name" value="ATPase domain of HSP90 chaperone/DNA topoisomerase II/histidine kinase"/>
    <property type="match status" value="1"/>
</dbReference>
<evidence type="ECO:0000256" key="1">
    <source>
        <dbReference type="ARBA" id="ARBA00022679"/>
    </source>
</evidence>
<comment type="caution">
    <text evidence="4">The sequence shown here is derived from an EMBL/GenBank/DDBJ whole genome shotgun (WGS) entry which is preliminary data.</text>
</comment>
<evidence type="ECO:0000313" key="5">
    <source>
        <dbReference type="Proteomes" id="UP000004619"/>
    </source>
</evidence>